<dbReference type="EMBL" id="FNYY01000001">
    <property type="protein sequence ID" value="SEI49625.1"/>
    <property type="molecule type" value="Genomic_DNA"/>
</dbReference>
<keyword evidence="2" id="KW-1185">Reference proteome</keyword>
<dbReference type="RefSeq" id="WP_139211140.1">
    <property type="nucleotide sequence ID" value="NZ_CATMKJ010000009.1"/>
</dbReference>
<name>A0A975ZL54_9RHOB</name>
<evidence type="ECO:0000313" key="2">
    <source>
        <dbReference type="Proteomes" id="UP000182932"/>
    </source>
</evidence>
<dbReference type="AlphaFoldDB" id="A0A975ZL54"/>
<gene>
    <name evidence="1" type="ORF">SAMN04487940_1019</name>
</gene>
<evidence type="ECO:0000313" key="1">
    <source>
        <dbReference type="EMBL" id="SEI49625.1"/>
    </source>
</evidence>
<protein>
    <recommendedName>
        <fullName evidence="3">Glutaredoxin</fullName>
    </recommendedName>
</protein>
<comment type="caution">
    <text evidence="1">The sequence shown here is derived from an EMBL/GenBank/DDBJ whole genome shotgun (WGS) entry which is preliminary data.</text>
</comment>
<dbReference type="Proteomes" id="UP000182932">
    <property type="component" value="Unassembled WGS sequence"/>
</dbReference>
<evidence type="ECO:0008006" key="3">
    <source>
        <dbReference type="Google" id="ProtNLM"/>
    </source>
</evidence>
<reference evidence="1 2" key="1">
    <citation type="submission" date="2016-10" db="EMBL/GenBank/DDBJ databases">
        <authorList>
            <person name="Varghese N."/>
            <person name="Submissions S."/>
        </authorList>
    </citation>
    <scope>NUCLEOTIDE SEQUENCE [LARGE SCALE GENOMIC DNA]</scope>
    <source>
        <strain evidence="1 2">FF3</strain>
    </source>
</reference>
<proteinExistence type="predicted"/>
<organism evidence="1 2">
    <name type="scientific">Marinovum algicola</name>
    <dbReference type="NCBI Taxonomy" id="42444"/>
    <lineage>
        <taxon>Bacteria</taxon>
        <taxon>Pseudomonadati</taxon>
        <taxon>Pseudomonadota</taxon>
        <taxon>Alphaproteobacteria</taxon>
        <taxon>Rhodobacterales</taxon>
        <taxon>Roseobacteraceae</taxon>
        <taxon>Marinovum</taxon>
    </lineage>
</organism>
<sequence length="93" mass="10094">MSAPRPPMLIYSRSCRPCLRLARLARALSLGQLELRAAEDLPELPAEWRGQPVLCLPDGRSRIGAEAVIRALPGAVCGALVTRSRGKARHPQT</sequence>
<dbReference type="GeneID" id="80816290"/>
<accession>A0A975ZL54</accession>